<dbReference type="Gene3D" id="2.60.120.40">
    <property type="match status" value="1"/>
</dbReference>
<feature type="region of interest" description="Disordered" evidence="5">
    <location>
        <begin position="261"/>
        <end position="280"/>
    </location>
</feature>
<dbReference type="CDD" id="cd00184">
    <property type="entry name" value="TNF"/>
    <property type="match status" value="1"/>
</dbReference>
<feature type="domain" description="THD" evidence="7">
    <location>
        <begin position="96"/>
        <end position="258"/>
    </location>
</feature>
<accession>A0A315V923</accession>
<dbReference type="Proteomes" id="UP000250572">
    <property type="component" value="Unassembled WGS sequence"/>
</dbReference>
<comment type="caution">
    <text evidence="8">The sequence shown here is derived from an EMBL/GenBank/DDBJ whole genome shotgun (WGS) entry which is preliminary data.</text>
</comment>
<dbReference type="GO" id="GO:0005125">
    <property type="term" value="F:cytokine activity"/>
    <property type="evidence" value="ECO:0007669"/>
    <property type="project" value="UniProtKB-KW"/>
</dbReference>
<keyword evidence="9" id="KW-1185">Reference proteome</keyword>
<dbReference type="AlphaFoldDB" id="A0A315V923"/>
<reference evidence="8 9" key="1">
    <citation type="journal article" date="2018" name="G3 (Bethesda)">
        <title>A High-Quality Reference Genome for the Invasive Mosquitofish Gambusia affinis Using a Chicago Library.</title>
        <authorList>
            <person name="Hoffberg S.L."/>
            <person name="Troendle N.J."/>
            <person name="Glenn T.C."/>
            <person name="Mahmud O."/>
            <person name="Louha S."/>
            <person name="Chalopin D."/>
            <person name="Bennetzen J.L."/>
            <person name="Mauricio R."/>
        </authorList>
    </citation>
    <scope>NUCLEOTIDE SEQUENCE [LARGE SCALE GENOMIC DNA]</scope>
    <source>
        <strain evidence="8">NE01/NJP1002.9</strain>
        <tissue evidence="8">Muscle</tissue>
    </source>
</reference>
<keyword evidence="3" id="KW-0202">Cytokine</keyword>
<evidence type="ECO:0000259" key="7">
    <source>
        <dbReference type="PROSITE" id="PS50049"/>
    </source>
</evidence>
<dbReference type="PANTHER" id="PTHR11471">
    <property type="entry name" value="TUMOR NECROSIS FACTOR FAMILY MEMBER"/>
    <property type="match status" value="1"/>
</dbReference>
<dbReference type="PANTHER" id="PTHR11471:SF23">
    <property type="entry name" value="TUMOR NECROSIS FACTOR"/>
    <property type="match status" value="1"/>
</dbReference>
<organism evidence="8 9">
    <name type="scientific">Gambusia affinis</name>
    <name type="common">Western mosquitofish</name>
    <name type="synonym">Heterandria affinis</name>
    <dbReference type="NCBI Taxonomy" id="33528"/>
    <lineage>
        <taxon>Eukaryota</taxon>
        <taxon>Metazoa</taxon>
        <taxon>Chordata</taxon>
        <taxon>Craniata</taxon>
        <taxon>Vertebrata</taxon>
        <taxon>Euteleostomi</taxon>
        <taxon>Actinopterygii</taxon>
        <taxon>Neopterygii</taxon>
        <taxon>Teleostei</taxon>
        <taxon>Neoteleostei</taxon>
        <taxon>Acanthomorphata</taxon>
        <taxon>Ovalentaria</taxon>
        <taxon>Atherinomorphae</taxon>
        <taxon>Cyprinodontiformes</taxon>
        <taxon>Poeciliidae</taxon>
        <taxon>Poeciliinae</taxon>
        <taxon>Gambusia</taxon>
    </lineage>
</organism>
<keyword evidence="6" id="KW-1133">Transmembrane helix</keyword>
<evidence type="ECO:0000256" key="4">
    <source>
        <dbReference type="ARBA" id="ARBA00023136"/>
    </source>
</evidence>
<gene>
    <name evidence="8" type="ORF">CCH79_00019490</name>
</gene>
<feature type="non-terminal residue" evidence="8">
    <location>
        <position position="320"/>
    </location>
</feature>
<evidence type="ECO:0000313" key="9">
    <source>
        <dbReference type="Proteomes" id="UP000250572"/>
    </source>
</evidence>
<evidence type="ECO:0000256" key="5">
    <source>
        <dbReference type="SAM" id="MobiDB-lite"/>
    </source>
</evidence>
<dbReference type="InterPro" id="IPR008983">
    <property type="entry name" value="Tumour_necrosis_fac-like_dom"/>
</dbReference>
<evidence type="ECO:0000256" key="3">
    <source>
        <dbReference type="ARBA" id="ARBA00022514"/>
    </source>
</evidence>
<keyword evidence="4 6" id="KW-0472">Membrane</keyword>
<evidence type="ECO:0000256" key="2">
    <source>
        <dbReference type="ARBA" id="ARBA00008670"/>
    </source>
</evidence>
<evidence type="ECO:0000256" key="6">
    <source>
        <dbReference type="SAM" id="Phobius"/>
    </source>
</evidence>
<evidence type="ECO:0000313" key="8">
    <source>
        <dbReference type="EMBL" id="PWA19894.1"/>
    </source>
</evidence>
<dbReference type="STRING" id="33528.ENSGAFP00000006768"/>
<sequence length="320" mass="35271">MALLMSKIKNLLRIMESEFKVLLDADPSTGTSDQTSTRVKTFQVSRRTLVLMAFTLCLATGGAVFLFSNACVKSAGSDEGSSAFHHALRQISNSRAAIHLEGEHDPTINTSVKWMNKVNQAHSEGLQLKDNEILIPHDGLYFVYSQASFRVSCSSNADDLTSNRMIHLSHTVKRWSRSFGSNDERSYRTLLHSVRTVCQGTASKDPDSAGSRFSAVYMGAVFDLKSGDRLKTVMEEKMLEKLEEDAGKTYFEERNYAATDWRPVQGDPASRPERFPKENLLSPAVGPCGRALRSGPAGPAVGPCGRALRSGPEAVHWWPN</sequence>
<comment type="subcellular location">
    <subcellularLocation>
        <location evidence="1">Membrane</location>
    </subcellularLocation>
</comment>
<dbReference type="EMBL" id="NHOQ01002042">
    <property type="protein sequence ID" value="PWA19894.1"/>
    <property type="molecule type" value="Genomic_DNA"/>
</dbReference>
<evidence type="ECO:0000256" key="1">
    <source>
        <dbReference type="ARBA" id="ARBA00004370"/>
    </source>
</evidence>
<dbReference type="Pfam" id="PF00229">
    <property type="entry name" value="TNF"/>
    <property type="match status" value="1"/>
</dbReference>
<proteinExistence type="inferred from homology"/>
<dbReference type="GO" id="GO:0005164">
    <property type="term" value="F:tumor necrosis factor receptor binding"/>
    <property type="evidence" value="ECO:0007669"/>
    <property type="project" value="InterPro"/>
</dbReference>
<dbReference type="SMART" id="SM00207">
    <property type="entry name" value="TNF"/>
    <property type="match status" value="1"/>
</dbReference>
<dbReference type="InterPro" id="IPR006052">
    <property type="entry name" value="TNF_dom"/>
</dbReference>
<protein>
    <recommendedName>
        <fullName evidence="7">THD domain-containing protein</fullName>
    </recommendedName>
</protein>
<dbReference type="SUPFAM" id="SSF49842">
    <property type="entry name" value="TNF-like"/>
    <property type="match status" value="1"/>
</dbReference>
<dbReference type="PROSITE" id="PS50049">
    <property type="entry name" value="THD_2"/>
    <property type="match status" value="1"/>
</dbReference>
<dbReference type="GO" id="GO:0006955">
    <property type="term" value="P:immune response"/>
    <property type="evidence" value="ECO:0007669"/>
    <property type="project" value="InterPro"/>
</dbReference>
<feature type="transmembrane region" description="Helical" evidence="6">
    <location>
        <begin position="48"/>
        <end position="67"/>
    </location>
</feature>
<keyword evidence="6" id="KW-0812">Transmembrane</keyword>
<comment type="similarity">
    <text evidence="2">Belongs to the tumor necrosis factor family.</text>
</comment>
<dbReference type="GO" id="GO:0005615">
    <property type="term" value="C:extracellular space"/>
    <property type="evidence" value="ECO:0007669"/>
    <property type="project" value="UniProtKB-KW"/>
</dbReference>
<name>A0A315V923_GAMAF</name>
<dbReference type="GO" id="GO:0016020">
    <property type="term" value="C:membrane"/>
    <property type="evidence" value="ECO:0007669"/>
    <property type="project" value="UniProtKB-SubCell"/>
</dbReference>